<evidence type="ECO:0000259" key="13">
    <source>
        <dbReference type="Pfam" id="PF17921"/>
    </source>
</evidence>
<dbReference type="Pfam" id="PF00078">
    <property type="entry name" value="RVT_1"/>
    <property type="match status" value="1"/>
</dbReference>
<evidence type="ECO:0000256" key="11">
    <source>
        <dbReference type="SAM" id="Coils"/>
    </source>
</evidence>
<keyword evidence="10" id="KW-0233">DNA recombination</keyword>
<dbReference type="InterPro" id="IPR043128">
    <property type="entry name" value="Rev_trsase/Diguanyl_cyclase"/>
</dbReference>
<keyword evidence="11" id="KW-0175">Coiled coil</keyword>
<dbReference type="Gene3D" id="3.30.70.270">
    <property type="match status" value="2"/>
</dbReference>
<keyword evidence="2" id="KW-0479">Metal-binding</keyword>
<gene>
    <name evidence="15" type="ORF">PHMEG_00024020</name>
</gene>
<dbReference type="InterPro" id="IPR056924">
    <property type="entry name" value="SH3_Tf2-1"/>
</dbReference>
<evidence type="ECO:0000256" key="3">
    <source>
        <dbReference type="ARBA" id="ARBA00022750"/>
    </source>
</evidence>
<dbReference type="InterPro" id="IPR050951">
    <property type="entry name" value="Retrovirus_Pol_polyprotein"/>
</dbReference>
<dbReference type="PANTHER" id="PTHR37984:SF5">
    <property type="entry name" value="PROTEIN NYNRIN-LIKE"/>
    <property type="match status" value="1"/>
</dbReference>
<accession>A0A225VFQ1</accession>
<evidence type="ECO:0000256" key="10">
    <source>
        <dbReference type="ARBA" id="ARBA00023172"/>
    </source>
</evidence>
<evidence type="ECO:0000256" key="9">
    <source>
        <dbReference type="ARBA" id="ARBA00023125"/>
    </source>
</evidence>
<keyword evidence="5" id="KW-0460">Magnesium</keyword>
<dbReference type="GO" id="GO:0015074">
    <property type="term" value="P:DNA integration"/>
    <property type="evidence" value="ECO:0007669"/>
    <property type="project" value="UniProtKB-KW"/>
</dbReference>
<evidence type="ECO:0000313" key="16">
    <source>
        <dbReference type="Proteomes" id="UP000198211"/>
    </source>
</evidence>
<dbReference type="SUPFAM" id="SSF56672">
    <property type="entry name" value="DNA/RNA polymerases"/>
    <property type="match status" value="1"/>
</dbReference>
<evidence type="ECO:0000259" key="14">
    <source>
        <dbReference type="Pfam" id="PF24626"/>
    </source>
</evidence>
<organism evidence="15 16">
    <name type="scientific">Phytophthora megakarya</name>
    <dbReference type="NCBI Taxonomy" id="4795"/>
    <lineage>
        <taxon>Eukaryota</taxon>
        <taxon>Sar</taxon>
        <taxon>Stramenopiles</taxon>
        <taxon>Oomycota</taxon>
        <taxon>Peronosporomycetes</taxon>
        <taxon>Peronosporales</taxon>
        <taxon>Peronosporaceae</taxon>
        <taxon>Phytophthora</taxon>
    </lineage>
</organism>
<evidence type="ECO:0000256" key="2">
    <source>
        <dbReference type="ARBA" id="ARBA00022723"/>
    </source>
</evidence>
<sequence length="571" mass="65391">MRLSRSARPYTAFRANNEIYQWLVTPMGLAGMPGTWPRLMQSIFGGKEFQGFVVVYLDDICVFSRFVDEHEGHLRCVLTVLRAEQLYVKREKCRFGQRSVTFLGHVIIDHDKISVISNWPTPQNAKDLQRFIGLAGYFRRFIPCFARLLAPLSDLLKNDAAWLWDNSQARLFNAFEFTLEHKAGYLNVVADALSRPPEAVNGVTFDNLYCSRMDKMLVAGNACFEESMAQQSEVVMTMGPDDSFRRLVLAGYAVDNKCKTLLQLFQKRRKYTDKVYYYDDGLTKKKGDGAIAPILLPLSDAVILRVLKAHHDSAVSAHPGVTRTYLAIRQWFVWDGIRKRIEQYVRTLEDALRCTVSHYGDEWADVRTTVEYAHATSIHSSTKVSPFQLDTGRQPAAPITATDSLSGPHSEFVKRREALLRKAKEHLENAQTRQAKYYNKKRKDVSYAVDDWVYVDAKTLNLNEVGQPDYDATKDPTVNKLLPRWIGPYEVQARIGANAYRVKLPSVLSRRHPVFNIDRLKLSIENPPMFAKRAISKAAPALYDATGHRVYVVERLLQRRTRKRKVQYLVK</sequence>
<dbReference type="EMBL" id="NBNE01005134">
    <property type="protein sequence ID" value="OWZ04132.1"/>
    <property type="molecule type" value="Genomic_DNA"/>
</dbReference>
<dbReference type="Gene3D" id="1.10.340.70">
    <property type="match status" value="1"/>
</dbReference>
<feature type="domain" description="Integrase zinc-binding" evidence="13">
    <location>
        <begin position="303"/>
        <end position="347"/>
    </location>
</feature>
<evidence type="ECO:0000256" key="7">
    <source>
        <dbReference type="ARBA" id="ARBA00022918"/>
    </source>
</evidence>
<proteinExistence type="predicted"/>
<keyword evidence="9" id="KW-0238">DNA-binding</keyword>
<dbReference type="GO" id="GO:0046872">
    <property type="term" value="F:metal ion binding"/>
    <property type="evidence" value="ECO:0007669"/>
    <property type="project" value="UniProtKB-KW"/>
</dbReference>
<dbReference type="GO" id="GO:0003887">
    <property type="term" value="F:DNA-directed DNA polymerase activity"/>
    <property type="evidence" value="ECO:0007669"/>
    <property type="project" value="UniProtKB-KW"/>
</dbReference>
<keyword evidence="16" id="KW-1185">Reference proteome</keyword>
<name>A0A225VFQ1_9STRA</name>
<keyword evidence="4" id="KW-0378">Hydrolase</keyword>
<feature type="coiled-coil region" evidence="11">
    <location>
        <begin position="413"/>
        <end position="440"/>
    </location>
</feature>
<dbReference type="STRING" id="4795.A0A225VFQ1"/>
<keyword evidence="8" id="KW-0239">DNA-directed DNA polymerase</keyword>
<feature type="domain" description="Tf2-1-like SH3-like" evidence="14">
    <location>
        <begin position="477"/>
        <end position="521"/>
    </location>
</feature>
<dbReference type="FunFam" id="3.30.70.270:FF:000020">
    <property type="entry name" value="Transposon Tf2-6 polyprotein-like Protein"/>
    <property type="match status" value="1"/>
</dbReference>
<dbReference type="Proteomes" id="UP000198211">
    <property type="component" value="Unassembled WGS sequence"/>
</dbReference>
<dbReference type="InterPro" id="IPR043502">
    <property type="entry name" value="DNA/RNA_pol_sf"/>
</dbReference>
<evidence type="ECO:0000256" key="4">
    <source>
        <dbReference type="ARBA" id="ARBA00022801"/>
    </source>
</evidence>
<keyword evidence="8" id="KW-0808">Transferase</keyword>
<evidence type="ECO:0000256" key="1">
    <source>
        <dbReference type="ARBA" id="ARBA00022670"/>
    </source>
</evidence>
<reference evidence="16" key="1">
    <citation type="submission" date="2017-03" db="EMBL/GenBank/DDBJ databases">
        <title>Phytopthora megakarya and P. palmivora, two closely related causual agents of cacao black pod achieved similar genome size and gene model numbers by different mechanisms.</title>
        <authorList>
            <person name="Ali S."/>
            <person name="Shao J."/>
            <person name="Larry D.J."/>
            <person name="Kronmiller B."/>
            <person name="Shen D."/>
            <person name="Strem M.D."/>
            <person name="Melnick R.L."/>
            <person name="Guiltinan M.J."/>
            <person name="Tyler B.M."/>
            <person name="Meinhardt L.W."/>
            <person name="Bailey B.A."/>
        </authorList>
    </citation>
    <scope>NUCLEOTIDE SEQUENCE [LARGE SCALE GENOMIC DNA]</scope>
    <source>
        <strain evidence="16">zdho120</strain>
    </source>
</reference>
<comment type="caution">
    <text evidence="15">The sequence shown here is derived from an EMBL/GenBank/DDBJ whole genome shotgun (WGS) entry which is preliminary data.</text>
</comment>
<dbReference type="FunFam" id="3.30.70.270:FF:000003">
    <property type="entry name" value="Transposon Ty3-G Gag-Pol polyprotein"/>
    <property type="match status" value="1"/>
</dbReference>
<dbReference type="Gene3D" id="3.10.10.10">
    <property type="entry name" value="HIV Type 1 Reverse Transcriptase, subunit A, domain 1"/>
    <property type="match status" value="1"/>
</dbReference>
<evidence type="ECO:0000259" key="12">
    <source>
        <dbReference type="Pfam" id="PF00078"/>
    </source>
</evidence>
<evidence type="ECO:0000256" key="6">
    <source>
        <dbReference type="ARBA" id="ARBA00022908"/>
    </source>
</evidence>
<dbReference type="GO" id="GO:0006508">
    <property type="term" value="P:proteolysis"/>
    <property type="evidence" value="ECO:0007669"/>
    <property type="project" value="UniProtKB-KW"/>
</dbReference>
<dbReference type="SUPFAM" id="SSF53098">
    <property type="entry name" value="Ribonuclease H-like"/>
    <property type="match status" value="1"/>
</dbReference>
<dbReference type="InterPro" id="IPR000477">
    <property type="entry name" value="RT_dom"/>
</dbReference>
<keyword evidence="6" id="KW-0229">DNA integration</keyword>
<dbReference type="InterPro" id="IPR012337">
    <property type="entry name" value="RNaseH-like_sf"/>
</dbReference>
<dbReference type="GO" id="GO:0004190">
    <property type="term" value="F:aspartic-type endopeptidase activity"/>
    <property type="evidence" value="ECO:0007669"/>
    <property type="project" value="UniProtKB-KW"/>
</dbReference>
<keyword evidence="1" id="KW-0645">Protease</keyword>
<feature type="domain" description="Reverse transcriptase" evidence="12">
    <location>
        <begin position="4"/>
        <end position="107"/>
    </location>
</feature>
<dbReference type="GO" id="GO:0003677">
    <property type="term" value="F:DNA binding"/>
    <property type="evidence" value="ECO:0007669"/>
    <property type="project" value="UniProtKB-KW"/>
</dbReference>
<protein>
    <submittedName>
        <fullName evidence="15">Pol Polyprotein</fullName>
    </submittedName>
</protein>
<dbReference type="AlphaFoldDB" id="A0A225VFQ1"/>
<keyword evidence="7" id="KW-0695">RNA-directed DNA polymerase</keyword>
<dbReference type="OrthoDB" id="10056831at2759"/>
<dbReference type="GO" id="GO:0003964">
    <property type="term" value="F:RNA-directed DNA polymerase activity"/>
    <property type="evidence" value="ECO:0007669"/>
    <property type="project" value="UniProtKB-KW"/>
</dbReference>
<evidence type="ECO:0000256" key="5">
    <source>
        <dbReference type="ARBA" id="ARBA00022842"/>
    </source>
</evidence>
<dbReference type="CDD" id="cd01647">
    <property type="entry name" value="RT_LTR"/>
    <property type="match status" value="1"/>
</dbReference>
<evidence type="ECO:0000256" key="8">
    <source>
        <dbReference type="ARBA" id="ARBA00022932"/>
    </source>
</evidence>
<keyword evidence="8" id="KW-0548">Nucleotidyltransferase</keyword>
<dbReference type="InterPro" id="IPR041588">
    <property type="entry name" value="Integrase_H2C2"/>
</dbReference>
<evidence type="ECO:0000313" key="15">
    <source>
        <dbReference type="EMBL" id="OWZ04132.1"/>
    </source>
</evidence>
<keyword evidence="3" id="KW-0064">Aspartyl protease</keyword>
<dbReference type="Pfam" id="PF24626">
    <property type="entry name" value="SH3_Tf2-1"/>
    <property type="match status" value="1"/>
</dbReference>
<dbReference type="Pfam" id="PF17921">
    <property type="entry name" value="Integrase_H2C2"/>
    <property type="match status" value="1"/>
</dbReference>
<dbReference type="PANTHER" id="PTHR37984">
    <property type="entry name" value="PROTEIN CBG26694"/>
    <property type="match status" value="1"/>
</dbReference>
<dbReference type="GO" id="GO:0006310">
    <property type="term" value="P:DNA recombination"/>
    <property type="evidence" value="ECO:0007669"/>
    <property type="project" value="UniProtKB-KW"/>
</dbReference>